<dbReference type="Proteomes" id="UP001597201">
    <property type="component" value="Unassembled WGS sequence"/>
</dbReference>
<accession>A0ABW3Y575</accession>
<sequence length="113" mass="13234">MSLLGPFLPVFDYLMHYEYISEVMCENKDKPILTCNGKCYLEKQINKATDLLDHQHNKTIPPKLDVSLFPVFVVIGSFYMFIDYISESQNLIIFYEQLSPLDHISRLFKPPKL</sequence>
<gene>
    <name evidence="1" type="ORF">ACFQ39_10330</name>
</gene>
<organism evidence="1 2">
    <name type="scientific">Namhaeicola litoreus</name>
    <dbReference type="NCBI Taxonomy" id="1052145"/>
    <lineage>
        <taxon>Bacteria</taxon>
        <taxon>Pseudomonadati</taxon>
        <taxon>Bacteroidota</taxon>
        <taxon>Flavobacteriia</taxon>
        <taxon>Flavobacteriales</taxon>
        <taxon>Flavobacteriaceae</taxon>
        <taxon>Namhaeicola</taxon>
    </lineage>
</organism>
<dbReference type="EMBL" id="JBHTMY010000003">
    <property type="protein sequence ID" value="MFD1316015.1"/>
    <property type="molecule type" value="Genomic_DNA"/>
</dbReference>
<name>A0ABW3Y575_9FLAO</name>
<comment type="caution">
    <text evidence="1">The sequence shown here is derived from an EMBL/GenBank/DDBJ whole genome shotgun (WGS) entry which is preliminary data.</text>
</comment>
<evidence type="ECO:0000313" key="2">
    <source>
        <dbReference type="Proteomes" id="UP001597201"/>
    </source>
</evidence>
<proteinExistence type="predicted"/>
<protein>
    <submittedName>
        <fullName evidence="1">Uncharacterized protein</fullName>
    </submittedName>
</protein>
<dbReference type="RefSeq" id="WP_377178737.1">
    <property type="nucleotide sequence ID" value="NZ_JBHTMY010000003.1"/>
</dbReference>
<keyword evidence="2" id="KW-1185">Reference proteome</keyword>
<reference evidence="2" key="1">
    <citation type="journal article" date="2019" name="Int. J. Syst. Evol. Microbiol.">
        <title>The Global Catalogue of Microorganisms (GCM) 10K type strain sequencing project: providing services to taxonomists for standard genome sequencing and annotation.</title>
        <authorList>
            <consortium name="The Broad Institute Genomics Platform"/>
            <consortium name="The Broad Institute Genome Sequencing Center for Infectious Disease"/>
            <person name="Wu L."/>
            <person name="Ma J."/>
        </authorList>
    </citation>
    <scope>NUCLEOTIDE SEQUENCE [LARGE SCALE GENOMIC DNA]</scope>
    <source>
        <strain evidence="2">CCUG 61485</strain>
    </source>
</reference>
<evidence type="ECO:0000313" key="1">
    <source>
        <dbReference type="EMBL" id="MFD1316015.1"/>
    </source>
</evidence>